<dbReference type="RefSeq" id="WP_094405072.1">
    <property type="nucleotide sequence ID" value="NZ_NMVO01000006.1"/>
</dbReference>
<dbReference type="EMBL" id="NMVO01000006">
    <property type="protein sequence ID" value="OYO16045.1"/>
    <property type="molecule type" value="Genomic_DNA"/>
</dbReference>
<dbReference type="OrthoDB" id="9808367at2"/>
<comment type="similarity">
    <text evidence="2">Belongs to the histone deacetylase family.</text>
</comment>
<sequence>MRARLVHSDELSRYDFGTGHPMGPGRVRLAVELARQLGVLGLLEVIEPPASDDDLVRLVHTEDYIEAVKADRVNTKYGIGTADNPLVVGMHEIAARVCAGTVEAARQVWTGQALRAANLSGGLHHAMPSATSGFCVYNDCAVAIRWLQQQGAQRILYLDVDAHHGDGVQSIMYNDPDVLTISLHESPIHLFPGTGFASETGGKDAPGSAVNVALPPGIDDAGWLRAFEAVVPPLVEEFQPDILISQHGCDSHRLDPLTDLSLSVEGQRRSYELIAELADRYAGGRWVATGGGGYALDSVVPRAWAHLLAILAGQPIDPTTPTPQAWRDLVGETAPSTMGDGADPSFESISQGYNPSSRVDQAIIATRRAVFPEFGLDPDY</sequence>
<accession>A0A255GJN8</accession>
<keyword evidence="4" id="KW-0006">Acetoin catabolism</keyword>
<dbReference type="InterPro" id="IPR023696">
    <property type="entry name" value="Ureohydrolase_dom_sf"/>
</dbReference>
<evidence type="ECO:0000256" key="1">
    <source>
        <dbReference type="ARBA" id="ARBA00005101"/>
    </source>
</evidence>
<dbReference type="InterPro" id="IPR023801">
    <property type="entry name" value="His_deacetylse_dom"/>
</dbReference>
<comment type="pathway">
    <text evidence="1">Ketone degradation; acetoin degradation.</text>
</comment>
<reference evidence="6 7" key="1">
    <citation type="submission" date="2017-07" db="EMBL/GenBank/DDBJ databases">
        <title>Draft whole genome sequences of clinical Proprionibacteriaceae strains.</title>
        <authorList>
            <person name="Bernier A.-M."/>
            <person name="Bernard K."/>
            <person name="Domingo M.-C."/>
        </authorList>
    </citation>
    <scope>NUCLEOTIDE SEQUENCE [LARGE SCALE GENOMIC DNA]</scope>
    <source>
        <strain evidence="6 7">NML 030167</strain>
    </source>
</reference>
<dbReference type="GO" id="GO:0040029">
    <property type="term" value="P:epigenetic regulation of gene expression"/>
    <property type="evidence" value="ECO:0007669"/>
    <property type="project" value="TreeGrafter"/>
</dbReference>
<evidence type="ECO:0000256" key="3">
    <source>
        <dbReference type="ARBA" id="ARBA00020218"/>
    </source>
</evidence>
<dbReference type="Gene3D" id="3.40.800.20">
    <property type="entry name" value="Histone deacetylase domain"/>
    <property type="match status" value="1"/>
</dbReference>
<gene>
    <name evidence="6" type="ORF">CGZ94_05795</name>
</gene>
<comment type="caution">
    <text evidence="6">The sequence shown here is derived from an EMBL/GenBank/DDBJ whole genome shotgun (WGS) entry which is preliminary data.</text>
</comment>
<dbReference type="PRINTS" id="PR01270">
    <property type="entry name" value="HDASUPER"/>
</dbReference>
<dbReference type="PANTHER" id="PTHR10625:SF10">
    <property type="entry name" value="HISTONE DEACETYLASE HDAC1"/>
    <property type="match status" value="1"/>
</dbReference>
<evidence type="ECO:0000256" key="4">
    <source>
        <dbReference type="ARBA" id="ARBA00022627"/>
    </source>
</evidence>
<dbReference type="InterPro" id="IPR037138">
    <property type="entry name" value="His_deacetylse_dom_sf"/>
</dbReference>
<evidence type="ECO:0000256" key="2">
    <source>
        <dbReference type="ARBA" id="ARBA00005947"/>
    </source>
</evidence>
<dbReference type="GO" id="GO:0045150">
    <property type="term" value="P:acetoin catabolic process"/>
    <property type="evidence" value="ECO:0007669"/>
    <property type="project" value="UniProtKB-UniPathway"/>
</dbReference>
<evidence type="ECO:0000313" key="6">
    <source>
        <dbReference type="EMBL" id="OYO16045.1"/>
    </source>
</evidence>
<evidence type="ECO:0000259" key="5">
    <source>
        <dbReference type="Pfam" id="PF00850"/>
    </source>
</evidence>
<dbReference type="CDD" id="cd09994">
    <property type="entry name" value="HDAC_AcuC_like"/>
    <property type="match status" value="1"/>
</dbReference>
<dbReference type="GO" id="GO:0004407">
    <property type="term" value="F:histone deacetylase activity"/>
    <property type="evidence" value="ECO:0007669"/>
    <property type="project" value="TreeGrafter"/>
</dbReference>
<dbReference type="UniPathway" id="UPA00040"/>
<evidence type="ECO:0000313" key="7">
    <source>
        <dbReference type="Proteomes" id="UP000215896"/>
    </source>
</evidence>
<dbReference type="AlphaFoldDB" id="A0A255GJN8"/>
<dbReference type="Pfam" id="PF00850">
    <property type="entry name" value="Hist_deacetyl"/>
    <property type="match status" value="1"/>
</dbReference>
<proteinExistence type="inferred from homology"/>
<dbReference type="SUPFAM" id="SSF52768">
    <property type="entry name" value="Arginase/deacetylase"/>
    <property type="match status" value="1"/>
</dbReference>
<dbReference type="InterPro" id="IPR000286">
    <property type="entry name" value="HDACs"/>
</dbReference>
<feature type="domain" description="Histone deacetylase" evidence="5">
    <location>
        <begin position="20"/>
        <end position="310"/>
    </location>
</feature>
<dbReference type="Proteomes" id="UP000215896">
    <property type="component" value="Unassembled WGS sequence"/>
</dbReference>
<keyword evidence="7" id="KW-1185">Reference proteome</keyword>
<organism evidence="6 7">
    <name type="scientific">Enemella evansiae</name>
    <dbReference type="NCBI Taxonomy" id="2016499"/>
    <lineage>
        <taxon>Bacteria</taxon>
        <taxon>Bacillati</taxon>
        <taxon>Actinomycetota</taxon>
        <taxon>Actinomycetes</taxon>
        <taxon>Propionibacteriales</taxon>
        <taxon>Propionibacteriaceae</taxon>
        <taxon>Enemella</taxon>
    </lineage>
</organism>
<dbReference type="PANTHER" id="PTHR10625">
    <property type="entry name" value="HISTONE DEACETYLASE HDAC1-RELATED"/>
    <property type="match status" value="1"/>
</dbReference>
<dbReference type="InterPro" id="IPR003085">
    <property type="entry name" value="AcuC"/>
</dbReference>
<protein>
    <recommendedName>
        <fullName evidence="3">Acetoin utilization protein AcuC</fullName>
    </recommendedName>
</protein>
<name>A0A255GJN8_9ACTN</name>